<name>A0A1G8K088_9GAMM</name>
<organism evidence="2 3">
    <name type="scientific">Phytopseudomonas flavescens</name>
    <dbReference type="NCBI Taxonomy" id="29435"/>
    <lineage>
        <taxon>Bacteria</taxon>
        <taxon>Pseudomonadati</taxon>
        <taxon>Pseudomonadota</taxon>
        <taxon>Gammaproteobacteria</taxon>
        <taxon>Pseudomonadales</taxon>
        <taxon>Pseudomonadaceae</taxon>
        <taxon>Phytopseudomonas</taxon>
    </lineage>
</organism>
<protein>
    <submittedName>
        <fullName evidence="2">Phage baseplate assembly protein V</fullName>
    </submittedName>
</protein>
<dbReference type="NCBIfam" id="TIGR01644">
    <property type="entry name" value="phage_P2_V"/>
    <property type="match status" value="1"/>
</dbReference>
<dbReference type="STRING" id="29435.SAMN05216588_115121"/>
<dbReference type="EMBL" id="FNDG01000015">
    <property type="protein sequence ID" value="SDI36845.1"/>
    <property type="molecule type" value="Genomic_DNA"/>
</dbReference>
<proteinExistence type="predicted"/>
<dbReference type="InterPro" id="IPR006531">
    <property type="entry name" value="Gp5/Vgr_OB"/>
</dbReference>
<reference evidence="2 3" key="1">
    <citation type="submission" date="2016-10" db="EMBL/GenBank/DDBJ databases">
        <authorList>
            <person name="de Groot N.N."/>
        </authorList>
    </citation>
    <scope>NUCLEOTIDE SEQUENCE [LARGE SCALE GENOMIC DNA]</scope>
    <source>
        <strain evidence="2 3">LMG 18387</strain>
    </source>
</reference>
<dbReference type="Proteomes" id="UP000198606">
    <property type="component" value="Unassembled WGS sequence"/>
</dbReference>
<dbReference type="InterPro" id="IPR037026">
    <property type="entry name" value="Vgr_OB-fold_dom_sf"/>
</dbReference>
<dbReference type="InterPro" id="IPR013046">
    <property type="entry name" value="GpV/Gp45"/>
</dbReference>
<dbReference type="Pfam" id="PF04717">
    <property type="entry name" value="Phage_base_V"/>
    <property type="match status" value="1"/>
</dbReference>
<accession>A0A1G8K088</accession>
<dbReference type="AlphaFoldDB" id="A0A1G8K088"/>
<sequence>MNIADIVRRLENMIRFGTIAEVDHEKSRCRVTTGGITTNWLPFFSRRAGSTSEWDPVSVGEQCVVFCLSGDPAVGIVLAGIYSEVNPAKSSDPAVHRVEWANGDYVEHNAETGAYTLKVSGHVSIQAASLSIQCSGAVSINGSRIDLN</sequence>
<feature type="domain" description="Gp5/Type VI secretion system Vgr protein OB-fold" evidence="1">
    <location>
        <begin position="17"/>
        <end position="82"/>
    </location>
</feature>
<evidence type="ECO:0000259" key="1">
    <source>
        <dbReference type="Pfam" id="PF04717"/>
    </source>
</evidence>
<gene>
    <name evidence="2" type="ORF">SAMN05216588_115121</name>
</gene>
<evidence type="ECO:0000313" key="2">
    <source>
        <dbReference type="EMBL" id="SDI36845.1"/>
    </source>
</evidence>
<dbReference type="Gene3D" id="2.40.50.230">
    <property type="entry name" value="Gp5 N-terminal domain"/>
    <property type="match status" value="1"/>
</dbReference>
<dbReference type="RefSeq" id="WP_084307428.1">
    <property type="nucleotide sequence ID" value="NZ_FNDG01000015.1"/>
</dbReference>
<evidence type="ECO:0000313" key="3">
    <source>
        <dbReference type="Proteomes" id="UP000198606"/>
    </source>
</evidence>